<dbReference type="STRING" id="617002.SAMN05660653_02920"/>
<dbReference type="Pfam" id="PF13492">
    <property type="entry name" value="GAF_3"/>
    <property type="match status" value="1"/>
</dbReference>
<dbReference type="SUPFAM" id="SSF55781">
    <property type="entry name" value="GAF domain-like"/>
    <property type="match status" value="1"/>
</dbReference>
<dbReference type="InterPro" id="IPR004358">
    <property type="entry name" value="Sig_transdc_His_kin-like_C"/>
</dbReference>
<evidence type="ECO:0000313" key="6">
    <source>
        <dbReference type="EMBL" id="SDB57984.1"/>
    </source>
</evidence>
<dbReference type="Gene3D" id="3.30.450.40">
    <property type="match status" value="1"/>
</dbReference>
<dbReference type="CDD" id="cd00082">
    <property type="entry name" value="HisKA"/>
    <property type="match status" value="1"/>
</dbReference>
<dbReference type="InterPro" id="IPR003594">
    <property type="entry name" value="HATPase_dom"/>
</dbReference>
<dbReference type="InterPro" id="IPR003661">
    <property type="entry name" value="HisK_dim/P_dom"/>
</dbReference>
<dbReference type="EC" id="2.7.13.3" evidence="2"/>
<feature type="transmembrane region" description="Helical" evidence="4">
    <location>
        <begin position="270"/>
        <end position="292"/>
    </location>
</feature>
<dbReference type="InterPro" id="IPR003018">
    <property type="entry name" value="GAF"/>
</dbReference>
<dbReference type="Pfam" id="PF02518">
    <property type="entry name" value="HATPase_c"/>
    <property type="match status" value="1"/>
</dbReference>
<dbReference type="Gene3D" id="1.10.287.130">
    <property type="match status" value="1"/>
</dbReference>
<dbReference type="GO" id="GO:0000155">
    <property type="term" value="F:phosphorelay sensor kinase activity"/>
    <property type="evidence" value="ECO:0007669"/>
    <property type="project" value="InterPro"/>
</dbReference>
<dbReference type="Proteomes" id="UP000198771">
    <property type="component" value="Unassembled WGS sequence"/>
</dbReference>
<dbReference type="PANTHER" id="PTHR43065">
    <property type="entry name" value="SENSOR HISTIDINE KINASE"/>
    <property type="match status" value="1"/>
</dbReference>
<dbReference type="NCBIfam" id="TIGR02916">
    <property type="entry name" value="PEP_his_kin"/>
    <property type="match status" value="1"/>
</dbReference>
<evidence type="ECO:0000256" key="2">
    <source>
        <dbReference type="ARBA" id="ARBA00012438"/>
    </source>
</evidence>
<dbReference type="PANTHER" id="PTHR43065:SF42">
    <property type="entry name" value="TWO-COMPONENT SENSOR PPRA"/>
    <property type="match status" value="1"/>
</dbReference>
<name>A0A1G6EKS6_9BACT</name>
<gene>
    <name evidence="6" type="ORF">SAMN05660653_02920</name>
</gene>
<dbReference type="RefSeq" id="WP_092123366.1">
    <property type="nucleotide sequence ID" value="NZ_FMXO01000019.1"/>
</dbReference>
<feature type="transmembrane region" description="Helical" evidence="4">
    <location>
        <begin position="33"/>
        <end position="54"/>
    </location>
</feature>
<dbReference type="PROSITE" id="PS50109">
    <property type="entry name" value="HIS_KIN"/>
    <property type="match status" value="1"/>
</dbReference>
<evidence type="ECO:0000259" key="5">
    <source>
        <dbReference type="PROSITE" id="PS50109"/>
    </source>
</evidence>
<dbReference type="AlphaFoldDB" id="A0A1G6EKS6"/>
<dbReference type="SUPFAM" id="SSF55874">
    <property type="entry name" value="ATPase domain of HSP90 chaperone/DNA topoisomerase II/histidine kinase"/>
    <property type="match status" value="1"/>
</dbReference>
<evidence type="ECO:0000313" key="7">
    <source>
        <dbReference type="Proteomes" id="UP000198771"/>
    </source>
</evidence>
<sequence>MQMLQTILSISAILAAVGLPLYLLARCKLSPDVVLLFIALTCTACLELFDLLALRNPEEMPYWRRPAMFAEALLPISWLGFSLVFARKVKLNNISYFQIIALAVTFAFPAATFLYSNETFYFSPDFAEEQILFLTGPAFLFYVGVLVILILPLINLEATLLGSAREERWKVKLALTGAGVILVGLLFYYSQGLLYRTINMQLVPVRSLALLLGTGLIGYSMIQRNNDVHINLSRQMALKSVVLLTVGLYLLGLGLLGEGMKYFGQDFPKVLLAIISLLSGVLLLVVLMSASFKRKIQVFLVKHFYENKYDYRVEWQKFTTHLSRAKNRDQLLTAVLGEYCDTFGMGCAALYLRDYETNAFRRQSVMSMDRGNEVIAQDDPLLSPMQNSTWVRDLSSEPWETHAPSLAQDIRKHGIILLAPFILADRLEGFIALGKPLDKNESYGFEDYDLIKAMSRQVALALLNFRLAEQLAQAREMEAVGKVSTFVAHDLKNLVYTLSLMLDNAKDYMDDPDFQKDMLQSLGNSINRMKMLITRLKTLPGTTSLRLQMVDIRKVVEETAAMVNTAPISVSGQSLRVEADPEELHKVMLNLLLNALDATEKKGPVHVDIIRHGKEAGIRVQDKGCGIAPEFLRDGLFTPFRTTKPGGLGIGLYQCKQIITAHCGRVEVQSIQGQGSTFTVWLPFHQEV</sequence>
<dbReference type="PRINTS" id="PR00344">
    <property type="entry name" value="BCTRLSENSOR"/>
</dbReference>
<feature type="transmembrane region" description="Helical" evidence="4">
    <location>
        <begin position="66"/>
        <end position="86"/>
    </location>
</feature>
<proteinExistence type="predicted"/>
<feature type="transmembrane region" description="Helical" evidence="4">
    <location>
        <begin position="139"/>
        <end position="161"/>
    </location>
</feature>
<keyword evidence="4" id="KW-0472">Membrane</keyword>
<dbReference type="EMBL" id="FMXO01000019">
    <property type="protein sequence ID" value="SDB57984.1"/>
    <property type="molecule type" value="Genomic_DNA"/>
</dbReference>
<dbReference type="SMART" id="SM00387">
    <property type="entry name" value="HATPase_c"/>
    <property type="match status" value="1"/>
</dbReference>
<feature type="transmembrane region" description="Helical" evidence="4">
    <location>
        <begin position="173"/>
        <end position="191"/>
    </location>
</feature>
<feature type="domain" description="Histidine kinase" evidence="5">
    <location>
        <begin position="486"/>
        <end position="686"/>
    </location>
</feature>
<dbReference type="SUPFAM" id="SSF47384">
    <property type="entry name" value="Homodimeric domain of signal transducing histidine kinase"/>
    <property type="match status" value="1"/>
</dbReference>
<dbReference type="Gene3D" id="3.30.565.10">
    <property type="entry name" value="Histidine kinase-like ATPase, C-terminal domain"/>
    <property type="match status" value="1"/>
</dbReference>
<dbReference type="InterPro" id="IPR005467">
    <property type="entry name" value="His_kinase_dom"/>
</dbReference>
<reference evidence="6 7" key="1">
    <citation type="submission" date="2016-10" db="EMBL/GenBank/DDBJ databases">
        <authorList>
            <person name="de Groot N.N."/>
        </authorList>
    </citation>
    <scope>NUCLEOTIDE SEQUENCE [LARGE SCALE GENOMIC DNA]</scope>
    <source>
        <strain evidence="6 7">ASO4-2</strain>
    </source>
</reference>
<dbReference type="InterPro" id="IPR036097">
    <property type="entry name" value="HisK_dim/P_sf"/>
</dbReference>
<dbReference type="InterPro" id="IPR036890">
    <property type="entry name" value="HATPase_C_sf"/>
</dbReference>
<evidence type="ECO:0000256" key="1">
    <source>
        <dbReference type="ARBA" id="ARBA00000085"/>
    </source>
</evidence>
<comment type="catalytic activity">
    <reaction evidence="1">
        <text>ATP + protein L-histidine = ADP + protein N-phospho-L-histidine.</text>
        <dbReference type="EC" id="2.7.13.3"/>
    </reaction>
</comment>
<keyword evidence="7" id="KW-1185">Reference proteome</keyword>
<feature type="transmembrane region" description="Helical" evidence="4">
    <location>
        <begin position="242"/>
        <end position="264"/>
    </location>
</feature>
<dbReference type="OrthoDB" id="9785691at2"/>
<evidence type="ECO:0000256" key="4">
    <source>
        <dbReference type="SAM" id="Phobius"/>
    </source>
</evidence>
<accession>A0A1G6EKS6</accession>
<feature type="transmembrane region" description="Helical" evidence="4">
    <location>
        <begin position="203"/>
        <end position="222"/>
    </location>
</feature>
<evidence type="ECO:0000256" key="3">
    <source>
        <dbReference type="ARBA" id="ARBA00022553"/>
    </source>
</evidence>
<feature type="transmembrane region" description="Helical" evidence="4">
    <location>
        <begin position="6"/>
        <end position="24"/>
    </location>
</feature>
<dbReference type="InterPro" id="IPR014265">
    <property type="entry name" value="XrtA/PrsK"/>
</dbReference>
<keyword evidence="3" id="KW-0597">Phosphoprotein</keyword>
<keyword evidence="4" id="KW-1133">Transmembrane helix</keyword>
<organism evidence="6 7">
    <name type="scientific">Desulfonatronum thiosulfatophilum</name>
    <dbReference type="NCBI Taxonomy" id="617002"/>
    <lineage>
        <taxon>Bacteria</taxon>
        <taxon>Pseudomonadati</taxon>
        <taxon>Thermodesulfobacteriota</taxon>
        <taxon>Desulfovibrionia</taxon>
        <taxon>Desulfovibrionales</taxon>
        <taxon>Desulfonatronaceae</taxon>
        <taxon>Desulfonatronum</taxon>
    </lineage>
</organism>
<keyword evidence="4" id="KW-0812">Transmembrane</keyword>
<feature type="transmembrane region" description="Helical" evidence="4">
    <location>
        <begin position="93"/>
        <end position="115"/>
    </location>
</feature>
<dbReference type="InterPro" id="IPR029016">
    <property type="entry name" value="GAF-like_dom_sf"/>
</dbReference>
<protein>
    <recommendedName>
        <fullName evidence="2">histidine kinase</fullName>
        <ecNumber evidence="2">2.7.13.3</ecNumber>
    </recommendedName>
</protein>